<dbReference type="EMBL" id="JAVDVQ010000033">
    <property type="protein sequence ID" value="MDR7084831.1"/>
    <property type="molecule type" value="Genomic_DNA"/>
</dbReference>
<keyword evidence="2" id="KW-1185">Reference proteome</keyword>
<comment type="caution">
    <text evidence="1">The sequence shown here is derived from an EMBL/GenBank/DDBJ whole genome shotgun (WGS) entry which is preliminary data.</text>
</comment>
<dbReference type="Proteomes" id="UP001252243">
    <property type="component" value="Unassembled WGS sequence"/>
</dbReference>
<name>A0ABU1UI11_9MICC</name>
<sequence>MQDGLVLCWAVLRGPAGKLLAPMLPDLVRMLRAEKALDITDGQAAPLARMSAATIDRRLAGQRAKLLPRGRSHTKPGSLLKSQIPIRTWAQWDDAVPGFVEIDLATRARTVRASSASHSRSRTSRPAGP</sequence>
<accession>A0ABU1UI11</accession>
<proteinExistence type="predicted"/>
<gene>
    <name evidence="1" type="ORF">J2X01_004148</name>
</gene>
<evidence type="ECO:0000313" key="2">
    <source>
        <dbReference type="Proteomes" id="UP001252243"/>
    </source>
</evidence>
<evidence type="ECO:0000313" key="1">
    <source>
        <dbReference type="EMBL" id="MDR7084831.1"/>
    </source>
</evidence>
<reference evidence="1 2" key="1">
    <citation type="submission" date="2023-07" db="EMBL/GenBank/DDBJ databases">
        <title>Sorghum-associated microbial communities from plants grown in Nebraska, USA.</title>
        <authorList>
            <person name="Schachtman D."/>
        </authorList>
    </citation>
    <scope>NUCLEOTIDE SEQUENCE [LARGE SCALE GENOMIC DNA]</scope>
    <source>
        <strain evidence="1 2">BE167</strain>
    </source>
</reference>
<evidence type="ECO:0008006" key="3">
    <source>
        <dbReference type="Google" id="ProtNLM"/>
    </source>
</evidence>
<protein>
    <recommendedName>
        <fullName evidence="3">Transposase</fullName>
    </recommendedName>
</protein>
<organism evidence="1 2">
    <name type="scientific">Arthrobacter ginsengisoli</name>
    <dbReference type="NCBI Taxonomy" id="1356565"/>
    <lineage>
        <taxon>Bacteria</taxon>
        <taxon>Bacillati</taxon>
        <taxon>Actinomycetota</taxon>
        <taxon>Actinomycetes</taxon>
        <taxon>Micrococcales</taxon>
        <taxon>Micrococcaceae</taxon>
        <taxon>Arthrobacter</taxon>
    </lineage>
</organism>